<dbReference type="Pfam" id="PF06356">
    <property type="entry name" value="DUF1064"/>
    <property type="match status" value="1"/>
</dbReference>
<dbReference type="Proteomes" id="UP000477010">
    <property type="component" value="Unassembled WGS sequence"/>
</dbReference>
<evidence type="ECO:0000313" key="2">
    <source>
        <dbReference type="Proteomes" id="UP000477010"/>
    </source>
</evidence>
<dbReference type="EMBL" id="WKQE01000022">
    <property type="protein sequence ID" value="MSC81701.1"/>
    <property type="molecule type" value="Genomic_DNA"/>
</dbReference>
<reference evidence="1 2" key="1">
    <citation type="journal article" date="2019" name="Nat. Med.">
        <title>A library of human gut bacterial isolates paired with longitudinal multiomics data enables mechanistic microbiome research.</title>
        <authorList>
            <person name="Poyet M."/>
            <person name="Groussin M."/>
            <person name="Gibbons S.M."/>
            <person name="Avila-Pacheco J."/>
            <person name="Jiang X."/>
            <person name="Kearney S.M."/>
            <person name="Perrotta A.R."/>
            <person name="Berdy B."/>
            <person name="Zhao S."/>
            <person name="Lieberman T.D."/>
            <person name="Swanson P.K."/>
            <person name="Smith M."/>
            <person name="Roesemann S."/>
            <person name="Alexander J.E."/>
            <person name="Rich S.A."/>
            <person name="Livny J."/>
            <person name="Vlamakis H."/>
            <person name="Clish C."/>
            <person name="Bullock K."/>
            <person name="Deik A."/>
            <person name="Scott J."/>
            <person name="Pierce K.A."/>
            <person name="Xavier R.J."/>
            <person name="Alm E.J."/>
        </authorList>
    </citation>
    <scope>NUCLEOTIDE SEQUENCE [LARGE SCALE GENOMIC DNA]</scope>
    <source>
        <strain evidence="1 2">BIOML-B9</strain>
    </source>
</reference>
<protein>
    <submittedName>
        <fullName evidence="1">DUF1064 domain-containing protein</fullName>
    </submittedName>
</protein>
<comment type="caution">
    <text evidence="1">The sequence shown here is derived from an EMBL/GenBank/DDBJ whole genome shotgun (WGS) entry which is preliminary data.</text>
</comment>
<accession>A0A6A8KDS4</accession>
<gene>
    <name evidence="1" type="ORF">GKD85_12995</name>
</gene>
<dbReference type="RefSeq" id="WP_154252639.1">
    <property type="nucleotide sequence ID" value="NZ_JAEKBW010000001.1"/>
</dbReference>
<dbReference type="InterPro" id="IPR009414">
    <property type="entry name" value="DUF1064"/>
</dbReference>
<sequence length="169" mass="19636">MRMELSDLPPKYRAQAEAQIAARCRAKAPTLEAVAAAAKKTGREFDSRGEYDYYMGMILPKVQRGEIVKVESHRRFTMLPEKEYGNVKLPAMHYTPDFVLTYADGTVEVVEVKSKFTRRQQRDYIHRRRIFIDLVAEPRGWRFVEHITPDTAAEIKAWKKCAQQTERKG</sequence>
<organism evidence="1 2">
    <name type="scientific">Faecalibacterium prausnitzii</name>
    <dbReference type="NCBI Taxonomy" id="853"/>
    <lineage>
        <taxon>Bacteria</taxon>
        <taxon>Bacillati</taxon>
        <taxon>Bacillota</taxon>
        <taxon>Clostridia</taxon>
        <taxon>Eubacteriales</taxon>
        <taxon>Oscillospiraceae</taxon>
        <taxon>Faecalibacterium</taxon>
    </lineage>
</organism>
<dbReference type="AlphaFoldDB" id="A0A6A8KDS4"/>
<name>A0A6A8KDS4_9FIRM</name>
<proteinExistence type="predicted"/>
<evidence type="ECO:0000313" key="1">
    <source>
        <dbReference type="EMBL" id="MSC81701.1"/>
    </source>
</evidence>